<evidence type="ECO:0000313" key="2">
    <source>
        <dbReference type="Proteomes" id="UP000637628"/>
    </source>
</evidence>
<accession>A0ABQ3YV20</accession>
<sequence length="123" mass="12577">MSVPTLVRDALRSFDSAAGTNFATPPGTKPAVCTAEALTASSLAGAGGALPVVLGGVHDAACRNDRAWLNQYLTPGAHLDGPPLPALAEAIEAGPGYTARGWTFQFATRFTGLRALRGATRGQ</sequence>
<dbReference type="EMBL" id="BOML01000021">
    <property type="protein sequence ID" value="GIE01403.1"/>
    <property type="molecule type" value="Genomic_DNA"/>
</dbReference>
<gene>
    <name evidence="1" type="ORF">Adu01nite_27530</name>
</gene>
<dbReference type="Proteomes" id="UP000637628">
    <property type="component" value="Unassembled WGS sequence"/>
</dbReference>
<protein>
    <submittedName>
        <fullName evidence="1">Uncharacterized protein</fullName>
    </submittedName>
</protein>
<reference evidence="1 2" key="1">
    <citation type="submission" date="2021-01" db="EMBL/GenBank/DDBJ databases">
        <title>Whole genome shotgun sequence of Actinoplanes durhamensis NBRC 14914.</title>
        <authorList>
            <person name="Komaki H."/>
            <person name="Tamura T."/>
        </authorList>
    </citation>
    <scope>NUCLEOTIDE SEQUENCE [LARGE SCALE GENOMIC DNA]</scope>
    <source>
        <strain evidence="1 2">NBRC 14914</strain>
    </source>
</reference>
<evidence type="ECO:0000313" key="1">
    <source>
        <dbReference type="EMBL" id="GIE01403.1"/>
    </source>
</evidence>
<keyword evidence="2" id="KW-1185">Reference proteome</keyword>
<dbReference type="RefSeq" id="WP_203726999.1">
    <property type="nucleotide sequence ID" value="NZ_BAAATX010000014.1"/>
</dbReference>
<organism evidence="1 2">
    <name type="scientific">Paractinoplanes durhamensis</name>
    <dbReference type="NCBI Taxonomy" id="113563"/>
    <lineage>
        <taxon>Bacteria</taxon>
        <taxon>Bacillati</taxon>
        <taxon>Actinomycetota</taxon>
        <taxon>Actinomycetes</taxon>
        <taxon>Micromonosporales</taxon>
        <taxon>Micromonosporaceae</taxon>
        <taxon>Paractinoplanes</taxon>
    </lineage>
</organism>
<proteinExistence type="predicted"/>
<name>A0ABQ3YV20_9ACTN</name>
<comment type="caution">
    <text evidence="1">The sequence shown here is derived from an EMBL/GenBank/DDBJ whole genome shotgun (WGS) entry which is preliminary data.</text>
</comment>